<dbReference type="InterPro" id="IPR019595">
    <property type="entry name" value="DUF2470"/>
</dbReference>
<sequence length="252" mass="27028">MSVEEPAKQPSFSDIKETDVLARTIIRSAMKGSLATLLTPGGHPYASLLLTATTADGTPIFLISKLALHTRNLLEDARASLLIDATGTEADPMQGSRITLVGEARPVTDESVARRFLARHPSAAGYASFPDFSFYTLQVETAHYIGGFGRIFDLPREQLLVDLSGAEALVEAEQGIVSHMNEDHADAIGLYATQLLGAPAGDWRMTGVDPEGCDLVLGARALRLRFAARVSNGDEVRKELVRLVGVARDQAA</sequence>
<comment type="caution">
    <text evidence="3">The sequence shown here is derived from an EMBL/GenBank/DDBJ whole genome shotgun (WGS) entry which is preliminary data.</text>
</comment>
<feature type="domain" description="DUF2470" evidence="1">
    <location>
        <begin position="173"/>
        <end position="243"/>
    </location>
</feature>
<feature type="domain" description="CREG-like beta-barrel" evidence="2">
    <location>
        <begin position="16"/>
        <end position="151"/>
    </location>
</feature>
<dbReference type="PANTHER" id="PTHR13343:SF17">
    <property type="entry name" value="CELLULAR REPRESSOR OF E1A-STIMULATED GENES, ISOFORM A"/>
    <property type="match status" value="1"/>
</dbReference>
<dbReference type="InterPro" id="IPR012349">
    <property type="entry name" value="Split_barrel_FMN-bd"/>
</dbReference>
<reference evidence="3 4" key="1">
    <citation type="submission" date="2015-10" db="EMBL/GenBank/DDBJ databases">
        <title>Transcriptomic analysis of a linuron degrading triple-species bacterial consortium.</title>
        <authorList>
            <person name="Albers P."/>
        </authorList>
    </citation>
    <scope>NUCLEOTIDE SEQUENCE [LARGE SCALE GENOMIC DNA]</scope>
    <source>
        <strain evidence="3 4">WDL6</strain>
    </source>
</reference>
<dbReference type="PATRIC" id="fig|121290.4.peg.1728"/>
<accession>A0A120CX98</accession>
<dbReference type="PANTHER" id="PTHR13343">
    <property type="entry name" value="CREG1 PROTEIN"/>
    <property type="match status" value="1"/>
</dbReference>
<proteinExistence type="predicted"/>
<dbReference type="InterPro" id="IPR055343">
    <property type="entry name" value="CREG_beta-barrel"/>
</dbReference>
<dbReference type="SUPFAM" id="SSF50475">
    <property type="entry name" value="FMN-binding split barrel"/>
    <property type="match status" value="1"/>
</dbReference>
<evidence type="ECO:0000259" key="1">
    <source>
        <dbReference type="Pfam" id="PF10615"/>
    </source>
</evidence>
<evidence type="ECO:0000259" key="2">
    <source>
        <dbReference type="Pfam" id="PF13883"/>
    </source>
</evidence>
<dbReference type="AlphaFoldDB" id="A0A120CX98"/>
<keyword evidence="4" id="KW-1185">Reference proteome</keyword>
<organism evidence="3 4">
    <name type="scientific">Hyphomicrobium sulfonivorans</name>
    <dbReference type="NCBI Taxonomy" id="121290"/>
    <lineage>
        <taxon>Bacteria</taxon>
        <taxon>Pseudomonadati</taxon>
        <taxon>Pseudomonadota</taxon>
        <taxon>Alphaproteobacteria</taxon>
        <taxon>Hyphomicrobiales</taxon>
        <taxon>Hyphomicrobiaceae</taxon>
        <taxon>Hyphomicrobium</taxon>
    </lineage>
</organism>
<dbReference type="RefSeq" id="WP_068460089.1">
    <property type="nucleotide sequence ID" value="NZ_LMTR01000030.1"/>
</dbReference>
<evidence type="ECO:0000313" key="4">
    <source>
        <dbReference type="Proteomes" id="UP000059074"/>
    </source>
</evidence>
<protein>
    <submittedName>
        <fullName evidence="3">Putative heme iron utilization protein</fullName>
    </submittedName>
</protein>
<dbReference type="EMBL" id="LMTR01000030">
    <property type="protein sequence ID" value="KWT70635.1"/>
    <property type="molecule type" value="Genomic_DNA"/>
</dbReference>
<dbReference type="Gene3D" id="3.20.180.10">
    <property type="entry name" value="PNP-oxidase-like"/>
    <property type="match status" value="1"/>
</dbReference>
<gene>
    <name evidence="3" type="ORF">APY04_0915</name>
</gene>
<dbReference type="STRING" id="121290.APY04_0915"/>
<evidence type="ECO:0000313" key="3">
    <source>
        <dbReference type="EMBL" id="KWT70635.1"/>
    </source>
</evidence>
<dbReference type="GO" id="GO:0005737">
    <property type="term" value="C:cytoplasm"/>
    <property type="evidence" value="ECO:0007669"/>
    <property type="project" value="UniProtKB-ARBA"/>
</dbReference>
<dbReference type="Gene3D" id="2.30.110.10">
    <property type="entry name" value="Electron Transport, Fmn-binding Protein, Chain A"/>
    <property type="match status" value="1"/>
</dbReference>
<name>A0A120CX98_HYPSL</name>
<dbReference type="OrthoDB" id="9814594at2"/>
<dbReference type="Proteomes" id="UP000059074">
    <property type="component" value="Unassembled WGS sequence"/>
</dbReference>
<dbReference type="Pfam" id="PF10615">
    <property type="entry name" value="DUF2470"/>
    <property type="match status" value="1"/>
</dbReference>
<dbReference type="InterPro" id="IPR037119">
    <property type="entry name" value="Haem_oxidase_HugZ-like_sf"/>
</dbReference>
<dbReference type="Pfam" id="PF13883">
    <property type="entry name" value="CREG_beta-barrel"/>
    <property type="match status" value="1"/>
</dbReference>